<dbReference type="Pfam" id="PF15943">
    <property type="entry name" value="YdaS_toxin"/>
    <property type="match status" value="1"/>
</dbReference>
<dbReference type="RefSeq" id="WP_167231431.1">
    <property type="nucleotide sequence ID" value="NZ_JAAQPH010000038.1"/>
</dbReference>
<dbReference type="EMBL" id="JAAQPH010000038">
    <property type="protein sequence ID" value="NIA72299.1"/>
    <property type="molecule type" value="Genomic_DNA"/>
</dbReference>
<evidence type="ECO:0000313" key="3">
    <source>
        <dbReference type="Proteomes" id="UP000761264"/>
    </source>
</evidence>
<dbReference type="InterPro" id="IPR031856">
    <property type="entry name" value="YdaS_toxin-like"/>
</dbReference>
<feature type="domain" description="HTH cro/C1-type" evidence="1">
    <location>
        <begin position="112"/>
        <end position="152"/>
    </location>
</feature>
<dbReference type="SUPFAM" id="SSF47413">
    <property type="entry name" value="lambda repressor-like DNA-binding domains"/>
    <property type="match status" value="1"/>
</dbReference>
<dbReference type="GO" id="GO:0003677">
    <property type="term" value="F:DNA binding"/>
    <property type="evidence" value="ECO:0007669"/>
    <property type="project" value="InterPro"/>
</dbReference>
<accession>A0A967KF87</accession>
<proteinExistence type="predicted"/>
<evidence type="ECO:0000313" key="2">
    <source>
        <dbReference type="EMBL" id="NIA72299.1"/>
    </source>
</evidence>
<dbReference type="InterPro" id="IPR010982">
    <property type="entry name" value="Lambda_DNA-bd_dom_sf"/>
</dbReference>
<dbReference type="AlphaFoldDB" id="A0A967KF87"/>
<dbReference type="Pfam" id="PF13455">
    <property type="entry name" value="MUG113"/>
    <property type="match status" value="1"/>
</dbReference>
<dbReference type="Proteomes" id="UP000761264">
    <property type="component" value="Unassembled WGS sequence"/>
</dbReference>
<dbReference type="InterPro" id="IPR001387">
    <property type="entry name" value="Cro/C1-type_HTH"/>
</dbReference>
<keyword evidence="3" id="KW-1185">Reference proteome</keyword>
<organism evidence="2 3">
    <name type="scientific">Pelagibius litoralis</name>
    <dbReference type="NCBI Taxonomy" id="374515"/>
    <lineage>
        <taxon>Bacteria</taxon>
        <taxon>Pseudomonadati</taxon>
        <taxon>Pseudomonadota</taxon>
        <taxon>Alphaproteobacteria</taxon>
        <taxon>Rhodospirillales</taxon>
        <taxon>Rhodovibrionaceae</taxon>
        <taxon>Pelagibius</taxon>
    </lineage>
</organism>
<gene>
    <name evidence="2" type="ORF">HBA54_27285</name>
</gene>
<dbReference type="Gene3D" id="1.10.260.40">
    <property type="entry name" value="lambda repressor-like DNA-binding domains"/>
    <property type="match status" value="1"/>
</dbReference>
<name>A0A967KF87_9PROT</name>
<dbReference type="InterPro" id="IPR018306">
    <property type="entry name" value="Phage_T5_Orf172_DNA-bd"/>
</dbReference>
<protein>
    <recommendedName>
        <fullName evidence="1">HTH cro/C1-type domain-containing protein</fullName>
    </recommendedName>
</protein>
<dbReference type="PROSITE" id="PS50943">
    <property type="entry name" value="HTH_CROC1"/>
    <property type="match status" value="1"/>
</dbReference>
<dbReference type="SMART" id="SM00974">
    <property type="entry name" value="T5orf172"/>
    <property type="match status" value="1"/>
</dbReference>
<evidence type="ECO:0000259" key="1">
    <source>
        <dbReference type="PROSITE" id="PS50943"/>
    </source>
</evidence>
<sequence length="164" mass="18200">MSVYFAQAGDAGPIKIGFASDVEKRLAGLQTGNPEPIRLLNIVPDGTRSLEARIHAKFGEHRLRGEWFRPAPEVLEFVADPQVDPDPDPYPLPPMAAALWEAVERAGGQAPLARLIGVSQQNIWAWLHNSRRCKAEFALSIERETGVSRHRLRPDLFIPFSEAA</sequence>
<reference evidence="2" key="1">
    <citation type="submission" date="2020-03" db="EMBL/GenBank/DDBJ databases">
        <title>Genome of Pelagibius litoralis DSM 21314T.</title>
        <authorList>
            <person name="Wang G."/>
        </authorList>
    </citation>
    <scope>NUCLEOTIDE SEQUENCE</scope>
    <source>
        <strain evidence="2">DSM 21314</strain>
    </source>
</reference>
<comment type="caution">
    <text evidence="2">The sequence shown here is derived from an EMBL/GenBank/DDBJ whole genome shotgun (WGS) entry which is preliminary data.</text>
</comment>